<evidence type="ECO:0000313" key="1">
    <source>
        <dbReference type="EMBL" id="KAB0285461.1"/>
    </source>
</evidence>
<proteinExistence type="predicted"/>
<dbReference type="Proteomes" id="UP000326789">
    <property type="component" value="Unassembled WGS sequence"/>
</dbReference>
<comment type="caution">
    <text evidence="1">The sequence shown here is derived from an EMBL/GenBank/DDBJ whole genome shotgun (WGS) entry which is preliminary data.</text>
</comment>
<dbReference type="EMBL" id="VWSE01000010">
    <property type="protein sequence ID" value="KAB0285461.1"/>
    <property type="molecule type" value="Genomic_DNA"/>
</dbReference>
<dbReference type="AlphaFoldDB" id="A0A5N3QUX4"/>
<reference evidence="1 2" key="1">
    <citation type="submission" date="2019-09" db="EMBL/GenBank/DDBJ databases">
        <title>Whole genome sequence of Vibrio fortis.</title>
        <authorList>
            <person name="Das S.K."/>
        </authorList>
    </citation>
    <scope>NUCLEOTIDE SEQUENCE [LARGE SCALE GENOMIC DNA]</scope>
    <source>
        <strain evidence="1 2">AN60</strain>
    </source>
</reference>
<sequence length="85" mass="9185">MKAKTFRLKGDVVAVQADSHAPMRLLGVEPPEGLPAMDGYVVQFDTDEGKTPLWLPAGIFETHAVEVQGDPLGAPMGFEEMFKGI</sequence>
<dbReference type="RefSeq" id="WP_150873162.1">
    <property type="nucleotide sequence ID" value="NZ_VWSE01000010.1"/>
</dbReference>
<protein>
    <submittedName>
        <fullName evidence="1">Uncharacterized protein</fullName>
    </submittedName>
</protein>
<name>A0A5N3QUX4_9VIBR</name>
<evidence type="ECO:0000313" key="2">
    <source>
        <dbReference type="Proteomes" id="UP000326789"/>
    </source>
</evidence>
<organism evidence="1 2">
    <name type="scientific">Vibrio fortis</name>
    <dbReference type="NCBI Taxonomy" id="212667"/>
    <lineage>
        <taxon>Bacteria</taxon>
        <taxon>Pseudomonadati</taxon>
        <taxon>Pseudomonadota</taxon>
        <taxon>Gammaproteobacteria</taxon>
        <taxon>Vibrionales</taxon>
        <taxon>Vibrionaceae</taxon>
        <taxon>Vibrio</taxon>
    </lineage>
</organism>
<gene>
    <name evidence="1" type="ORF">F2P58_23395</name>
</gene>
<accession>A0A5N3QUX4</accession>